<dbReference type="PANTHER" id="PTHR43353:SF5">
    <property type="entry name" value="SUCCINATE-SEMIALDEHYDE DEHYDROGENASE, MITOCHONDRIAL"/>
    <property type="match status" value="1"/>
</dbReference>
<dbReference type="Gene3D" id="3.40.309.10">
    <property type="entry name" value="Aldehyde Dehydrogenase, Chain A, domain 2"/>
    <property type="match status" value="1"/>
</dbReference>
<dbReference type="AlphaFoldDB" id="A0A4D8PHS5"/>
<organism evidence="6 7">
    <name type="scientific">Azospirillum argentinense</name>
    <dbReference type="NCBI Taxonomy" id="2970906"/>
    <lineage>
        <taxon>Bacteria</taxon>
        <taxon>Pseudomonadati</taxon>
        <taxon>Pseudomonadota</taxon>
        <taxon>Alphaproteobacteria</taxon>
        <taxon>Rhodospirillales</taxon>
        <taxon>Azospirillaceae</taxon>
        <taxon>Azospirillum</taxon>
    </lineage>
</organism>
<dbReference type="InterPro" id="IPR016160">
    <property type="entry name" value="Ald_DH_CS_CYS"/>
</dbReference>
<dbReference type="GO" id="GO:0004777">
    <property type="term" value="F:succinate-semialdehyde dehydrogenase (NAD+) activity"/>
    <property type="evidence" value="ECO:0007669"/>
    <property type="project" value="TreeGrafter"/>
</dbReference>
<dbReference type="InterPro" id="IPR016163">
    <property type="entry name" value="Ald_DH_C"/>
</dbReference>
<dbReference type="NCBIfam" id="TIGR01780">
    <property type="entry name" value="SSADH"/>
    <property type="match status" value="1"/>
</dbReference>
<dbReference type="FunFam" id="3.40.309.10:FF:000004">
    <property type="entry name" value="Succinate-semialdehyde dehydrogenase I"/>
    <property type="match status" value="1"/>
</dbReference>
<dbReference type="InterPro" id="IPR029510">
    <property type="entry name" value="Ald_DH_CS_GLU"/>
</dbReference>
<evidence type="ECO:0000256" key="3">
    <source>
        <dbReference type="PROSITE-ProRule" id="PRU10007"/>
    </source>
</evidence>
<dbReference type="Pfam" id="PF00171">
    <property type="entry name" value="Aldedh"/>
    <property type="match status" value="1"/>
</dbReference>
<dbReference type="FunFam" id="3.40.605.10:FF:000005">
    <property type="entry name" value="Succinate-semialdehyde dehydrogenase I"/>
    <property type="match status" value="1"/>
</dbReference>
<keyword evidence="6" id="KW-0614">Plasmid</keyword>
<dbReference type="PANTHER" id="PTHR43353">
    <property type="entry name" value="SUCCINATE-SEMIALDEHYDE DEHYDROGENASE, MITOCHONDRIAL"/>
    <property type="match status" value="1"/>
</dbReference>
<geneLocation type="plasmid" evidence="6 7">
    <name>p1</name>
</geneLocation>
<dbReference type="GO" id="GO:0005829">
    <property type="term" value="C:cytosol"/>
    <property type="evidence" value="ECO:0007669"/>
    <property type="project" value="TreeGrafter"/>
</dbReference>
<accession>A0A4D8PHS5</accession>
<dbReference type="PROSITE" id="PS00070">
    <property type="entry name" value="ALDEHYDE_DEHYDR_CYS"/>
    <property type="match status" value="1"/>
</dbReference>
<dbReference type="Proteomes" id="UP000298595">
    <property type="component" value="Plasmid p1"/>
</dbReference>
<feature type="active site" evidence="3">
    <location>
        <position position="256"/>
    </location>
</feature>
<dbReference type="NCBIfam" id="NF008415">
    <property type="entry name" value="PRK11241.1"/>
    <property type="match status" value="1"/>
</dbReference>
<name>A0A4D8PHS5_9PROT</name>
<evidence type="ECO:0000259" key="5">
    <source>
        <dbReference type="Pfam" id="PF00171"/>
    </source>
</evidence>
<protein>
    <submittedName>
        <fullName evidence="6">NADP-dependent succinate-semialdehyde dehydrogenase I</fullName>
    </submittedName>
</protein>
<evidence type="ECO:0000313" key="6">
    <source>
        <dbReference type="EMBL" id="QCN98103.1"/>
    </source>
</evidence>
<evidence type="ECO:0000256" key="2">
    <source>
        <dbReference type="ARBA" id="ARBA00023002"/>
    </source>
</evidence>
<dbReference type="SUPFAM" id="SSF53720">
    <property type="entry name" value="ALDH-like"/>
    <property type="match status" value="1"/>
</dbReference>
<reference evidence="6 7" key="1">
    <citation type="submission" date="2018-09" db="EMBL/GenBank/DDBJ databases">
        <title>Whole genome based analysis of evolution and adaptive divergence in Indian and Brazilian strains of Azospirillum brasilense.</title>
        <authorList>
            <person name="Singh C."/>
            <person name="Tripathi A.K."/>
        </authorList>
    </citation>
    <scope>NUCLEOTIDE SEQUENCE [LARGE SCALE GENOMIC DNA]</scope>
    <source>
        <strain evidence="6 7">MTCC4035</strain>
        <plasmid evidence="6 7">p1</plasmid>
    </source>
</reference>
<gene>
    <name evidence="6" type="ORF">D3093_22030</name>
</gene>
<evidence type="ECO:0000256" key="1">
    <source>
        <dbReference type="ARBA" id="ARBA00009986"/>
    </source>
</evidence>
<keyword evidence="2 4" id="KW-0560">Oxidoreductase</keyword>
<evidence type="ECO:0000313" key="7">
    <source>
        <dbReference type="Proteomes" id="UP000298595"/>
    </source>
</evidence>
<sequence>MSLNDQSLLRTQAYVNGAWRDAFSGKTFAVTNPATGEELAQVADVGAEETRQAINAADAALPAWRAKTAKERAAILRRWFELIMAAQEDLAVLMTLEQGKPLAEARGEVAYGASFIEWFAEEGKRVYGDVIPSFAGNKRIVVLKEPIGVVAAITPWNFPNAMITRKVGPALAAGCTIVVKPAEDTPLSALALAELAERAGVPAGVFNIVTGSDPVAIGGELTASPIVRKLSFTGSTEVGKILMRQSADTVKKVSLELGGNAPFIVFDDADLDEAVKGALASKYRNSGQTCVCANRLLVQAGVYDAFAAKLAEAVKQIRVGNGMEAGVTQGPMINGQAVEKVEELMGDALAKGAKVALGGKRHGLGGTFFEPTILTGVTTEMRVAREEIFGPVAPLFKFETEADAIRMANDTEFGLAAYFYSRDIGRVWRVAEQLEYGMVGINEGILSTEVAPFGGIKQSGIGREGSKYGVEDFLEIKYLCVGLGA</sequence>
<dbReference type="InterPro" id="IPR016162">
    <property type="entry name" value="Ald_DH_N"/>
</dbReference>
<comment type="similarity">
    <text evidence="1 4">Belongs to the aldehyde dehydrogenase family.</text>
</comment>
<dbReference type="InterPro" id="IPR015590">
    <property type="entry name" value="Aldehyde_DH_dom"/>
</dbReference>
<evidence type="ECO:0000256" key="4">
    <source>
        <dbReference type="RuleBase" id="RU003345"/>
    </source>
</evidence>
<dbReference type="InterPro" id="IPR016161">
    <property type="entry name" value="Ald_DH/histidinol_DH"/>
</dbReference>
<proteinExistence type="inferred from homology"/>
<dbReference type="CDD" id="cd07103">
    <property type="entry name" value="ALDH_F5_SSADH_GabD"/>
    <property type="match status" value="1"/>
</dbReference>
<dbReference type="InterPro" id="IPR050740">
    <property type="entry name" value="Aldehyde_DH_Superfamily"/>
</dbReference>
<feature type="domain" description="Aldehyde dehydrogenase" evidence="5">
    <location>
        <begin position="19"/>
        <end position="478"/>
    </location>
</feature>
<dbReference type="InterPro" id="IPR010102">
    <property type="entry name" value="Succ_semiAld_DH"/>
</dbReference>
<dbReference type="KEGG" id="aare:D3093_22030"/>
<dbReference type="GO" id="GO:0009450">
    <property type="term" value="P:gamma-aminobutyric acid catabolic process"/>
    <property type="evidence" value="ECO:0007669"/>
    <property type="project" value="InterPro"/>
</dbReference>
<dbReference type="EMBL" id="CP032322">
    <property type="protein sequence ID" value="QCN98103.1"/>
    <property type="molecule type" value="Genomic_DNA"/>
</dbReference>
<dbReference type="Gene3D" id="3.40.605.10">
    <property type="entry name" value="Aldehyde Dehydrogenase, Chain A, domain 1"/>
    <property type="match status" value="1"/>
</dbReference>
<dbReference type="PROSITE" id="PS00687">
    <property type="entry name" value="ALDEHYDE_DEHYDR_GLU"/>
    <property type="match status" value="1"/>
</dbReference>